<proteinExistence type="predicted"/>
<evidence type="ECO:0000313" key="3">
    <source>
        <dbReference type="EnsemblMetazoa" id="KAF7492272.1"/>
    </source>
</evidence>
<evidence type="ECO:0000313" key="2">
    <source>
        <dbReference type="EMBL" id="KAF7492272.1"/>
    </source>
</evidence>
<dbReference type="Proteomes" id="UP000070412">
    <property type="component" value="Unassembled WGS sequence"/>
</dbReference>
<gene>
    <name evidence="2" type="ORF">SSS_6661</name>
</gene>
<sequence length="654" mass="75794">MAIYRFWLISIRDRSILYSRFFPHLERKDKFVFPSISSEDFLRYLFISLGIDRCLDEIKQQRKQKKSSELGGRNIVSEYDESNRSSPYRARSSSSSNCSLTSSISSSTISTPISKRSDLFDPISSSPLSSLSIDSNLSEESVCLYNHLPLIVYPLISRKNLDSSLESDEKVQEDDFITNNLILLVYEQNGLLFVCSPRLIPTKDSIQYSRTVLSCSEIEKLVIENQYVSVAFTILDLIASHYSQTKSVRMIENFISETLPFGNLIRTKILDLDHPLSSSISSNKQTKLSSKEFILHLELSESISTSFHHNQSDSIDETVFGTMKIETLQGRSKFSQSEFLVHINNLDACTLTLPNNCQLISNTKDGQHLCYDLLEQSESNLNVLHYKSLNRDELKMKYFDRKQSTRSRLFRTSYTINRRHRSIESKTKNSIDSFSITDSENVLHHLNLQLFLDETIDFEQIRFKFFTIKFSLKHSLAKRQVQTIHNSLPNLIVRDSIKVNQGEISNANDMIVWNVGKKLSRRKKLSIEFDFIVNCKDLANLETQCYFSYRNQTRFSLMKSISKNINPLLFQNKPNCSGDENSIQMEAKFASSSEKITPFLQFFKFVLKESRKISSLHSQTQEKSRNEKVPDPFWIQFDYQLNSFEYRLYPKTIE</sequence>
<protein>
    <submittedName>
        <fullName evidence="2 3">Uncharacterized protein</fullName>
    </submittedName>
</protein>
<reference evidence="2" key="2">
    <citation type="submission" date="2020-01" db="EMBL/GenBank/DDBJ databases">
        <authorList>
            <person name="Korhonen P.K.K."/>
            <person name="Guangxu M.G."/>
            <person name="Wang T.W."/>
            <person name="Stroehlein A.J.S."/>
            <person name="Young N.D."/>
            <person name="Ang C.-S.A."/>
            <person name="Fernando D.W.F."/>
            <person name="Lu H.L."/>
            <person name="Taylor S.T."/>
            <person name="Ehtesham M.E.M."/>
            <person name="Najaraj S.H.N."/>
            <person name="Harsha G.H.G."/>
            <person name="Madugundu A.M."/>
            <person name="Renuse S.R."/>
            <person name="Holt D.H."/>
            <person name="Pandey A.P."/>
            <person name="Papenfuss A.P."/>
            <person name="Gasser R.B.G."/>
            <person name="Fischer K.F."/>
        </authorList>
    </citation>
    <scope>NUCLEOTIDE SEQUENCE</scope>
    <source>
        <strain evidence="2">SSS_KF_BRIS2020</strain>
    </source>
</reference>
<name>A0A834R8Q9_SARSC</name>
<dbReference type="OrthoDB" id="6516053at2759"/>
<feature type="compositionally biased region" description="Low complexity" evidence="1">
    <location>
        <begin position="84"/>
        <end position="110"/>
    </location>
</feature>
<accession>A0A834R8Q9</accession>
<dbReference type="EnsemblMetazoa" id="SSS_6661s_mrna">
    <property type="protein sequence ID" value="KAF7492272.1"/>
    <property type="gene ID" value="SSS_6661"/>
</dbReference>
<dbReference type="AlphaFoldDB" id="A0A834R8Q9"/>
<reference evidence="3" key="3">
    <citation type="submission" date="2022-06" db="UniProtKB">
        <authorList>
            <consortium name="EnsemblMetazoa"/>
        </authorList>
    </citation>
    <scope>IDENTIFICATION</scope>
</reference>
<evidence type="ECO:0000256" key="1">
    <source>
        <dbReference type="SAM" id="MobiDB-lite"/>
    </source>
</evidence>
<evidence type="ECO:0000313" key="4">
    <source>
        <dbReference type="Proteomes" id="UP000070412"/>
    </source>
</evidence>
<organism evidence="2">
    <name type="scientific">Sarcoptes scabiei</name>
    <name type="common">Itch mite</name>
    <name type="synonym">Acarus scabiei</name>
    <dbReference type="NCBI Taxonomy" id="52283"/>
    <lineage>
        <taxon>Eukaryota</taxon>
        <taxon>Metazoa</taxon>
        <taxon>Ecdysozoa</taxon>
        <taxon>Arthropoda</taxon>
        <taxon>Chelicerata</taxon>
        <taxon>Arachnida</taxon>
        <taxon>Acari</taxon>
        <taxon>Acariformes</taxon>
        <taxon>Sarcoptiformes</taxon>
        <taxon>Astigmata</taxon>
        <taxon>Psoroptidia</taxon>
        <taxon>Sarcoptoidea</taxon>
        <taxon>Sarcoptidae</taxon>
        <taxon>Sarcoptinae</taxon>
        <taxon>Sarcoptes</taxon>
    </lineage>
</organism>
<reference evidence="4" key="1">
    <citation type="journal article" date="2020" name="PLoS Negl. Trop. Dis.">
        <title>High-quality nuclear genome for Sarcoptes scabiei-A critical resource for a neglected parasite.</title>
        <authorList>
            <person name="Korhonen P.K."/>
            <person name="Gasser R.B."/>
            <person name="Ma G."/>
            <person name="Wang T."/>
            <person name="Stroehlein A.J."/>
            <person name="Young N.D."/>
            <person name="Ang C.S."/>
            <person name="Fernando D.D."/>
            <person name="Lu H.C."/>
            <person name="Taylor S."/>
            <person name="Reynolds S.L."/>
            <person name="Mofiz E."/>
            <person name="Najaraj S.H."/>
            <person name="Gowda H."/>
            <person name="Madugundu A."/>
            <person name="Renuse S."/>
            <person name="Holt D."/>
            <person name="Pandey A."/>
            <person name="Papenfuss A.T."/>
            <person name="Fischer K."/>
        </authorList>
    </citation>
    <scope>NUCLEOTIDE SEQUENCE [LARGE SCALE GENOMIC DNA]</scope>
</reference>
<feature type="region of interest" description="Disordered" evidence="1">
    <location>
        <begin position="80"/>
        <end position="110"/>
    </location>
</feature>
<keyword evidence="4" id="KW-1185">Reference proteome</keyword>
<dbReference type="EMBL" id="WVUK01000056">
    <property type="protein sequence ID" value="KAF7492272.1"/>
    <property type="molecule type" value="Genomic_DNA"/>
</dbReference>